<dbReference type="Proteomes" id="UP000789595">
    <property type="component" value="Unassembled WGS sequence"/>
</dbReference>
<dbReference type="CDD" id="cd11296">
    <property type="entry name" value="O-FucT_like"/>
    <property type="match status" value="1"/>
</dbReference>
<dbReference type="PANTHER" id="PTHR13398:SF8">
    <property type="entry name" value="O-FUCOSYLTRANSFERASE FAMILY PROTEIN"/>
    <property type="match status" value="1"/>
</dbReference>
<accession>A0A8J2WWJ3</accession>
<organism evidence="4 5">
    <name type="scientific">Pelagomonas calceolata</name>
    <dbReference type="NCBI Taxonomy" id="35677"/>
    <lineage>
        <taxon>Eukaryota</taxon>
        <taxon>Sar</taxon>
        <taxon>Stramenopiles</taxon>
        <taxon>Ochrophyta</taxon>
        <taxon>Pelagophyceae</taxon>
        <taxon>Pelagomonadales</taxon>
        <taxon>Pelagomonadaceae</taxon>
        <taxon>Pelagomonas</taxon>
    </lineage>
</organism>
<dbReference type="PANTHER" id="PTHR13398">
    <property type="entry name" value="GDP-FUCOSE PROTEIN O-FUCOSYLTRANSFERASE 2"/>
    <property type="match status" value="1"/>
</dbReference>
<dbReference type="Gene3D" id="3.40.50.11350">
    <property type="match status" value="1"/>
</dbReference>
<evidence type="ECO:0000313" key="5">
    <source>
        <dbReference type="Proteomes" id="UP000789595"/>
    </source>
</evidence>
<dbReference type="GO" id="GO:0006004">
    <property type="term" value="P:fucose metabolic process"/>
    <property type="evidence" value="ECO:0007669"/>
    <property type="project" value="UniProtKB-KW"/>
</dbReference>
<gene>
    <name evidence="4" type="ORF">PECAL_1P05800</name>
</gene>
<dbReference type="EMBL" id="CAKKNE010000001">
    <property type="protein sequence ID" value="CAH0364226.1"/>
    <property type="molecule type" value="Genomic_DNA"/>
</dbReference>
<keyword evidence="3" id="KW-0119">Carbohydrate metabolism</keyword>
<comment type="caution">
    <text evidence="4">The sequence shown here is derived from an EMBL/GenBank/DDBJ whole genome shotgun (WGS) entry which is preliminary data.</text>
</comment>
<keyword evidence="2" id="KW-0294">Fucose metabolism</keyword>
<protein>
    <recommendedName>
        <fullName evidence="6">O-fucosyltransferase family protein</fullName>
    </recommendedName>
</protein>
<keyword evidence="5" id="KW-1185">Reference proteome</keyword>
<name>A0A8J2WWJ3_9STRA</name>
<dbReference type="OrthoDB" id="10043225at2759"/>
<dbReference type="Pfam" id="PF10250">
    <property type="entry name" value="O-FucT"/>
    <property type="match status" value="1"/>
</dbReference>
<reference evidence="4" key="1">
    <citation type="submission" date="2021-11" db="EMBL/GenBank/DDBJ databases">
        <authorList>
            <consortium name="Genoscope - CEA"/>
            <person name="William W."/>
        </authorList>
    </citation>
    <scope>NUCLEOTIDE SEQUENCE</scope>
</reference>
<dbReference type="InterPro" id="IPR045130">
    <property type="entry name" value="OFUT2-like"/>
</dbReference>
<evidence type="ECO:0000313" key="4">
    <source>
        <dbReference type="EMBL" id="CAH0364226.1"/>
    </source>
</evidence>
<evidence type="ECO:0000256" key="2">
    <source>
        <dbReference type="ARBA" id="ARBA00023253"/>
    </source>
</evidence>
<sequence length="398" mass="43696">MRCWPHVVAAVAAAAPPVAEKKLLYPIMIQGGPNNQYQQFLESMVLAKALRRKIVLAPFLSWPGGGDRQRVHAFRATFDVDAVKRFVDVVSTKDMGEAGTTIVAAGGAKKPKHELRVICGMAGIRGGWCATQATSTPLLTPAARQRCRAREKTWGSFARCLSENYNDRVLGAALWASMNGLYGQRALRKPRTLQAVRALRRAPAIREKAAQLRTKLFGDRPYLCAHIRRVENAQRCRDGGSVRAPQVSCPPVKAGYVATRRLAETLREASKAVGVADIYVSRVALRQGPFRSEGAALLGFLRNGSLNSESASVGDQDNYMTSLVEQEMCERAAAFVGTADSTWTSLVAHQRFARGENCSTSFEQLLSRQPRLNLNMPQGLVARELLARGVDDFQRRCV</sequence>
<dbReference type="Gene3D" id="3.40.50.11340">
    <property type="match status" value="1"/>
</dbReference>
<evidence type="ECO:0000256" key="1">
    <source>
        <dbReference type="ARBA" id="ARBA00022679"/>
    </source>
</evidence>
<dbReference type="InterPro" id="IPR019378">
    <property type="entry name" value="GDP-Fuc_O-FucTrfase"/>
</dbReference>
<evidence type="ECO:0008006" key="6">
    <source>
        <dbReference type="Google" id="ProtNLM"/>
    </source>
</evidence>
<dbReference type="AlphaFoldDB" id="A0A8J2WWJ3"/>
<evidence type="ECO:0000256" key="3">
    <source>
        <dbReference type="ARBA" id="ARBA00023277"/>
    </source>
</evidence>
<proteinExistence type="predicted"/>
<keyword evidence="1" id="KW-0808">Transferase</keyword>
<dbReference type="GO" id="GO:0046922">
    <property type="term" value="F:peptide-O-fucosyltransferase activity"/>
    <property type="evidence" value="ECO:0007669"/>
    <property type="project" value="InterPro"/>
</dbReference>